<dbReference type="Proteomes" id="UP000235145">
    <property type="component" value="Unassembled WGS sequence"/>
</dbReference>
<evidence type="ECO:0000313" key="2">
    <source>
        <dbReference type="Proteomes" id="UP000235145"/>
    </source>
</evidence>
<dbReference type="AlphaFoldDB" id="A0A9R1V6K1"/>
<evidence type="ECO:0000313" key="1">
    <source>
        <dbReference type="EMBL" id="KAJ0199829.1"/>
    </source>
</evidence>
<organism evidence="1 2">
    <name type="scientific">Lactuca sativa</name>
    <name type="common">Garden lettuce</name>
    <dbReference type="NCBI Taxonomy" id="4236"/>
    <lineage>
        <taxon>Eukaryota</taxon>
        <taxon>Viridiplantae</taxon>
        <taxon>Streptophyta</taxon>
        <taxon>Embryophyta</taxon>
        <taxon>Tracheophyta</taxon>
        <taxon>Spermatophyta</taxon>
        <taxon>Magnoliopsida</taxon>
        <taxon>eudicotyledons</taxon>
        <taxon>Gunneridae</taxon>
        <taxon>Pentapetalae</taxon>
        <taxon>asterids</taxon>
        <taxon>campanulids</taxon>
        <taxon>Asterales</taxon>
        <taxon>Asteraceae</taxon>
        <taxon>Cichorioideae</taxon>
        <taxon>Cichorieae</taxon>
        <taxon>Lactucinae</taxon>
        <taxon>Lactuca</taxon>
    </lineage>
</organism>
<comment type="caution">
    <text evidence="1">The sequence shown here is derived from an EMBL/GenBank/DDBJ whole genome shotgun (WGS) entry which is preliminary data.</text>
</comment>
<dbReference type="EMBL" id="NBSK02000006">
    <property type="protein sequence ID" value="KAJ0199829.1"/>
    <property type="molecule type" value="Genomic_DNA"/>
</dbReference>
<accession>A0A9R1V6K1</accession>
<keyword evidence="2" id="KW-1185">Reference proteome</keyword>
<protein>
    <recommendedName>
        <fullName evidence="3">Reverse transcriptase domain-containing protein</fullName>
    </recommendedName>
</protein>
<reference evidence="1 2" key="1">
    <citation type="journal article" date="2017" name="Nat. Commun.">
        <title>Genome assembly with in vitro proximity ligation data and whole-genome triplication in lettuce.</title>
        <authorList>
            <person name="Reyes-Chin-Wo S."/>
            <person name="Wang Z."/>
            <person name="Yang X."/>
            <person name="Kozik A."/>
            <person name="Arikit S."/>
            <person name="Song C."/>
            <person name="Xia L."/>
            <person name="Froenicke L."/>
            <person name="Lavelle D.O."/>
            <person name="Truco M.J."/>
            <person name="Xia R."/>
            <person name="Zhu S."/>
            <person name="Xu C."/>
            <person name="Xu H."/>
            <person name="Xu X."/>
            <person name="Cox K."/>
            <person name="Korf I."/>
            <person name="Meyers B.C."/>
            <person name="Michelmore R.W."/>
        </authorList>
    </citation>
    <scope>NUCLEOTIDE SEQUENCE [LARGE SCALE GENOMIC DNA]</scope>
    <source>
        <strain evidence="2">cv. Salinas</strain>
        <tissue evidence="1">Seedlings</tissue>
    </source>
</reference>
<evidence type="ECO:0008006" key="3">
    <source>
        <dbReference type="Google" id="ProtNLM"/>
    </source>
</evidence>
<dbReference type="PANTHER" id="PTHR33116">
    <property type="entry name" value="REVERSE TRANSCRIPTASE ZINC-BINDING DOMAIN-CONTAINING PROTEIN-RELATED-RELATED"/>
    <property type="match status" value="1"/>
</dbReference>
<sequence length="280" mass="31670">MMECDIYLAIKDFETTRVIDRGFNSSFIILVLKTSDPISLSEYHPISLIGCIYKIIAKVLAERLKFYIPHVVSRTQTNFIKDHNILDVVEGLNIALEEAKEHGIFHGVQLPNNGHILSHLQYIDDAIFLGSWSAQNAKNLVRISRCFELSSGVKVNMAKSKLFGLGVSEVELDWLSRSVNCSIGNLPFIYLGMPMGANEGLDIGSLKAHNLALLGKRWWRFNSRKHELWKDVIKSIYRNDGGFNAPSRAKRKGYCLGSIVNLHNYLSKDNLDLRNLFSQS</sequence>
<proteinExistence type="predicted"/>
<dbReference type="PANTHER" id="PTHR33116:SF79">
    <property type="entry name" value="REVERSE TRANSCRIPTASE DOMAIN, ZINC FINGER, CCHC-TYPE-RELATED"/>
    <property type="match status" value="1"/>
</dbReference>
<gene>
    <name evidence="1" type="ORF">LSAT_V11C600329490</name>
</gene>
<name>A0A9R1V6K1_LACSA</name>